<dbReference type="EMBL" id="OX465079">
    <property type="protein sequence ID" value="CAI9277192.1"/>
    <property type="molecule type" value="Genomic_DNA"/>
</dbReference>
<keyword evidence="2" id="KW-1185">Reference proteome</keyword>
<reference evidence="1" key="1">
    <citation type="submission" date="2023-04" db="EMBL/GenBank/DDBJ databases">
        <authorList>
            <person name="Vijverberg K."/>
            <person name="Xiong W."/>
            <person name="Schranz E."/>
        </authorList>
    </citation>
    <scope>NUCLEOTIDE SEQUENCE</scope>
</reference>
<proteinExistence type="predicted"/>
<evidence type="ECO:0000313" key="1">
    <source>
        <dbReference type="EMBL" id="CAI9277192.1"/>
    </source>
</evidence>
<sequence>MRSTRTNSFKSKFKNTQETVLNLDEDDDDFIAPPIGLVVLDINIVSMGFGSLLNIDMDTASGLLNYYLLDHYDPDSSRLVLENMVITIMKDTVHDMLGLPNIGEELLSMINEKDN</sequence>
<evidence type="ECO:0000313" key="2">
    <source>
        <dbReference type="Proteomes" id="UP001177003"/>
    </source>
</evidence>
<dbReference type="Proteomes" id="UP001177003">
    <property type="component" value="Chromosome 3"/>
</dbReference>
<name>A0AA35YNS5_LACSI</name>
<gene>
    <name evidence="1" type="ORF">LSALG_LOCUS17135</name>
</gene>
<organism evidence="1 2">
    <name type="scientific">Lactuca saligna</name>
    <name type="common">Willowleaf lettuce</name>
    <dbReference type="NCBI Taxonomy" id="75948"/>
    <lineage>
        <taxon>Eukaryota</taxon>
        <taxon>Viridiplantae</taxon>
        <taxon>Streptophyta</taxon>
        <taxon>Embryophyta</taxon>
        <taxon>Tracheophyta</taxon>
        <taxon>Spermatophyta</taxon>
        <taxon>Magnoliopsida</taxon>
        <taxon>eudicotyledons</taxon>
        <taxon>Gunneridae</taxon>
        <taxon>Pentapetalae</taxon>
        <taxon>asterids</taxon>
        <taxon>campanulids</taxon>
        <taxon>Asterales</taxon>
        <taxon>Asteraceae</taxon>
        <taxon>Cichorioideae</taxon>
        <taxon>Cichorieae</taxon>
        <taxon>Lactucinae</taxon>
        <taxon>Lactuca</taxon>
    </lineage>
</organism>
<dbReference type="AlphaFoldDB" id="A0AA35YNS5"/>
<accession>A0AA35YNS5</accession>
<protein>
    <submittedName>
        <fullName evidence="1">Uncharacterized protein</fullName>
    </submittedName>
</protein>